<feature type="compositionally biased region" description="Low complexity" evidence="1">
    <location>
        <begin position="63"/>
        <end position="76"/>
    </location>
</feature>
<feature type="compositionally biased region" description="Low complexity" evidence="1">
    <location>
        <begin position="1"/>
        <end position="19"/>
    </location>
</feature>
<evidence type="ECO:0000313" key="3">
    <source>
        <dbReference type="Proteomes" id="UP001222325"/>
    </source>
</evidence>
<feature type="region of interest" description="Disordered" evidence="1">
    <location>
        <begin position="44"/>
        <end position="155"/>
    </location>
</feature>
<name>A0AAD6XS54_9AGAR</name>
<gene>
    <name evidence="2" type="ORF">B0H15DRAFT_547139</name>
</gene>
<proteinExistence type="predicted"/>
<evidence type="ECO:0000313" key="2">
    <source>
        <dbReference type="EMBL" id="KAJ7099443.1"/>
    </source>
</evidence>
<organism evidence="2 3">
    <name type="scientific">Mycena belliarum</name>
    <dbReference type="NCBI Taxonomy" id="1033014"/>
    <lineage>
        <taxon>Eukaryota</taxon>
        <taxon>Fungi</taxon>
        <taxon>Dikarya</taxon>
        <taxon>Basidiomycota</taxon>
        <taxon>Agaricomycotina</taxon>
        <taxon>Agaricomycetes</taxon>
        <taxon>Agaricomycetidae</taxon>
        <taxon>Agaricales</taxon>
        <taxon>Marasmiineae</taxon>
        <taxon>Mycenaceae</taxon>
        <taxon>Mycena</taxon>
    </lineage>
</organism>
<feature type="region of interest" description="Disordered" evidence="1">
    <location>
        <begin position="1"/>
        <end position="26"/>
    </location>
</feature>
<accession>A0AAD6XS54</accession>
<comment type="caution">
    <text evidence="2">The sequence shown here is derived from an EMBL/GenBank/DDBJ whole genome shotgun (WGS) entry which is preliminary data.</text>
</comment>
<protein>
    <submittedName>
        <fullName evidence="2">Uncharacterized protein</fullName>
    </submittedName>
</protein>
<dbReference type="Proteomes" id="UP001222325">
    <property type="component" value="Unassembled WGS sequence"/>
</dbReference>
<evidence type="ECO:0000256" key="1">
    <source>
        <dbReference type="SAM" id="MobiDB-lite"/>
    </source>
</evidence>
<reference evidence="2" key="1">
    <citation type="submission" date="2023-03" db="EMBL/GenBank/DDBJ databases">
        <title>Massive genome expansion in bonnet fungi (Mycena s.s.) driven by repeated elements and novel gene families across ecological guilds.</title>
        <authorList>
            <consortium name="Lawrence Berkeley National Laboratory"/>
            <person name="Harder C.B."/>
            <person name="Miyauchi S."/>
            <person name="Viragh M."/>
            <person name="Kuo A."/>
            <person name="Thoen E."/>
            <person name="Andreopoulos B."/>
            <person name="Lu D."/>
            <person name="Skrede I."/>
            <person name="Drula E."/>
            <person name="Henrissat B."/>
            <person name="Morin E."/>
            <person name="Kohler A."/>
            <person name="Barry K."/>
            <person name="LaButti K."/>
            <person name="Morin E."/>
            <person name="Salamov A."/>
            <person name="Lipzen A."/>
            <person name="Mereny Z."/>
            <person name="Hegedus B."/>
            <person name="Baldrian P."/>
            <person name="Stursova M."/>
            <person name="Weitz H."/>
            <person name="Taylor A."/>
            <person name="Grigoriev I.V."/>
            <person name="Nagy L.G."/>
            <person name="Martin F."/>
            <person name="Kauserud H."/>
        </authorList>
    </citation>
    <scope>NUCLEOTIDE SEQUENCE</scope>
    <source>
        <strain evidence="2">CBHHK173m</strain>
    </source>
</reference>
<dbReference type="EMBL" id="JARJCN010000007">
    <property type="protein sequence ID" value="KAJ7099443.1"/>
    <property type="molecule type" value="Genomic_DNA"/>
</dbReference>
<keyword evidence="3" id="KW-1185">Reference proteome</keyword>
<feature type="compositionally biased region" description="Low complexity" evidence="1">
    <location>
        <begin position="117"/>
        <end position="137"/>
    </location>
</feature>
<dbReference type="AlphaFoldDB" id="A0AAD6XS54"/>
<sequence length="163" mass="16828">MSSASSSTASLVSSTTVSSRTPLNAAKPKDFSAAFAQLQSTYGFGATAPTPVQRKPSTPPSGPSVSSPVPTAPASGQQKDYQAAFARLQSSHGFAGSAPVPVQKSESRKNGGTSLFSKLTRTSESTKSKSRSPSPSTFLTKQESPPRPAAHRAHDRVVVALVP</sequence>